<feature type="domain" description="RxLR effector PexRD54 WY" evidence="7">
    <location>
        <begin position="63"/>
        <end position="96"/>
    </location>
</feature>
<dbReference type="GO" id="GO:0005576">
    <property type="term" value="C:extracellular region"/>
    <property type="evidence" value="ECO:0007669"/>
    <property type="project" value="UniProtKB-SubCell"/>
</dbReference>
<organism evidence="8 9">
    <name type="scientific">Phytophthora sojae (strain P6497)</name>
    <name type="common">Soybean stem and root rot agent</name>
    <name type="synonym">Phytophthora megasperma f. sp. glycines</name>
    <dbReference type="NCBI Taxonomy" id="1094619"/>
    <lineage>
        <taxon>Eukaryota</taxon>
        <taxon>Sar</taxon>
        <taxon>Stramenopiles</taxon>
        <taxon>Oomycota</taxon>
        <taxon>Peronosporomycetes</taxon>
        <taxon>Peronosporales</taxon>
        <taxon>Peronosporaceae</taxon>
        <taxon>Phytophthora</taxon>
    </lineage>
</organism>
<evidence type="ECO:0000259" key="7">
    <source>
        <dbReference type="Pfam" id="PF22748"/>
    </source>
</evidence>
<dbReference type="GO" id="GO:0043657">
    <property type="term" value="C:host cell"/>
    <property type="evidence" value="ECO:0007669"/>
    <property type="project" value="UniProtKB-SubCell"/>
</dbReference>
<dbReference type="InParanoid" id="G4YL46"/>
<evidence type="ECO:0000313" key="8">
    <source>
        <dbReference type="EMBL" id="EGZ29801.1"/>
    </source>
</evidence>
<evidence type="ECO:0000256" key="3">
    <source>
        <dbReference type="ARBA" id="ARBA00010400"/>
    </source>
</evidence>
<keyword evidence="4" id="KW-0964">Secreted</keyword>
<evidence type="ECO:0000256" key="4">
    <source>
        <dbReference type="ARBA" id="ARBA00022525"/>
    </source>
</evidence>
<dbReference type="InterPro" id="IPR054463">
    <property type="entry name" value="PexRD54_WY"/>
</dbReference>
<dbReference type="GeneID" id="20639806"/>
<sequence>MVRAEQSNPVTADQLVFAAGKNVDYTTRALRASDSTDEERCDVSGLSKVAGFLLKAGPSAENLANKLWLSGRTDPMKVFKILRLRQAGVKLDDNPRVVMGPI</sequence>
<dbReference type="Proteomes" id="UP000002640">
    <property type="component" value="Unassembled WGS sequence"/>
</dbReference>
<dbReference type="EMBL" id="JH159151">
    <property type="protein sequence ID" value="EGZ29801.1"/>
    <property type="molecule type" value="Genomic_DNA"/>
</dbReference>
<evidence type="ECO:0000256" key="2">
    <source>
        <dbReference type="ARBA" id="ARBA00004613"/>
    </source>
</evidence>
<keyword evidence="5" id="KW-0732">Signal</keyword>
<comment type="similarity">
    <text evidence="3">Belongs to the RxLR effector family.</text>
</comment>
<dbReference type="KEGG" id="psoj:PHYSODRAFT_284511"/>
<name>G4YL46_PHYSP</name>
<keyword evidence="9" id="KW-1185">Reference proteome</keyword>
<comment type="subcellular location">
    <subcellularLocation>
        <location evidence="1">Host cell</location>
    </subcellularLocation>
    <subcellularLocation>
        <location evidence="2">Secreted</location>
    </subcellularLocation>
</comment>
<evidence type="ECO:0000256" key="5">
    <source>
        <dbReference type="ARBA" id="ARBA00022729"/>
    </source>
</evidence>
<protein>
    <recommendedName>
        <fullName evidence="7">RxLR effector PexRD54 WY domain-containing protein</fullName>
    </recommendedName>
</protein>
<keyword evidence="6" id="KW-0843">Virulence</keyword>
<dbReference type="RefSeq" id="XP_009517076.1">
    <property type="nucleotide sequence ID" value="XM_009518781.1"/>
</dbReference>
<evidence type="ECO:0000313" key="9">
    <source>
        <dbReference type="Proteomes" id="UP000002640"/>
    </source>
</evidence>
<dbReference type="Pfam" id="PF22748">
    <property type="entry name" value="PexRD54_WY"/>
    <property type="match status" value="1"/>
</dbReference>
<dbReference type="OMA" id="HCTILLA"/>
<accession>G4YL46</accession>
<gene>
    <name evidence="8" type="ORF">PHYSODRAFT_284511</name>
</gene>
<evidence type="ECO:0000256" key="1">
    <source>
        <dbReference type="ARBA" id="ARBA00004340"/>
    </source>
</evidence>
<proteinExistence type="inferred from homology"/>
<reference evidence="8 9" key="1">
    <citation type="journal article" date="2006" name="Science">
        <title>Phytophthora genome sequences uncover evolutionary origins and mechanisms of pathogenesis.</title>
        <authorList>
            <person name="Tyler B.M."/>
            <person name="Tripathy S."/>
            <person name="Zhang X."/>
            <person name="Dehal P."/>
            <person name="Jiang R.H."/>
            <person name="Aerts A."/>
            <person name="Arredondo F.D."/>
            <person name="Baxter L."/>
            <person name="Bensasson D."/>
            <person name="Beynon J.L."/>
            <person name="Chapman J."/>
            <person name="Damasceno C.M."/>
            <person name="Dorrance A.E."/>
            <person name="Dou D."/>
            <person name="Dickerman A.W."/>
            <person name="Dubchak I.L."/>
            <person name="Garbelotto M."/>
            <person name="Gijzen M."/>
            <person name="Gordon S.G."/>
            <person name="Govers F."/>
            <person name="Grunwald N.J."/>
            <person name="Huang W."/>
            <person name="Ivors K.L."/>
            <person name="Jones R.W."/>
            <person name="Kamoun S."/>
            <person name="Krampis K."/>
            <person name="Lamour K.H."/>
            <person name="Lee M.K."/>
            <person name="McDonald W.H."/>
            <person name="Medina M."/>
            <person name="Meijer H.J."/>
            <person name="Nordberg E.K."/>
            <person name="Maclean D.J."/>
            <person name="Ospina-Giraldo M.D."/>
            <person name="Morris P.F."/>
            <person name="Phuntumart V."/>
            <person name="Putnam N.H."/>
            <person name="Rash S."/>
            <person name="Rose J.K."/>
            <person name="Sakihama Y."/>
            <person name="Salamov A.A."/>
            <person name="Savidor A."/>
            <person name="Scheuring C.F."/>
            <person name="Smith B.M."/>
            <person name="Sobral B.W."/>
            <person name="Terry A."/>
            <person name="Torto-Alalibo T.A."/>
            <person name="Win J."/>
            <person name="Xu Z."/>
            <person name="Zhang H."/>
            <person name="Grigoriev I.V."/>
            <person name="Rokhsar D.S."/>
            <person name="Boore J.L."/>
        </authorList>
    </citation>
    <scope>NUCLEOTIDE SEQUENCE [LARGE SCALE GENOMIC DNA]</scope>
    <source>
        <strain evidence="8 9">P6497</strain>
    </source>
</reference>
<dbReference type="AlphaFoldDB" id="G4YL46"/>
<evidence type="ECO:0000256" key="6">
    <source>
        <dbReference type="ARBA" id="ARBA00023026"/>
    </source>
</evidence>